<dbReference type="InterPro" id="IPR028098">
    <property type="entry name" value="Glyco_trans_4-like_N"/>
</dbReference>
<dbReference type="InterPro" id="IPR001296">
    <property type="entry name" value="Glyco_trans_1"/>
</dbReference>
<dbReference type="EMBL" id="PSRQ01000006">
    <property type="protein sequence ID" value="PWU24250.1"/>
    <property type="molecule type" value="Genomic_DNA"/>
</dbReference>
<dbReference type="GO" id="GO:0016757">
    <property type="term" value="F:glycosyltransferase activity"/>
    <property type="evidence" value="ECO:0007669"/>
    <property type="project" value="InterPro"/>
</dbReference>
<evidence type="ECO:0000259" key="3">
    <source>
        <dbReference type="Pfam" id="PF13439"/>
    </source>
</evidence>
<keyword evidence="1" id="KW-0472">Membrane</keyword>
<dbReference type="Proteomes" id="UP000246104">
    <property type="component" value="Unassembled WGS sequence"/>
</dbReference>
<accession>A0A317JRQ9</accession>
<protein>
    <submittedName>
        <fullName evidence="4">Uncharacterized protein</fullName>
    </submittedName>
</protein>
<dbReference type="InterPro" id="IPR050194">
    <property type="entry name" value="Glycosyltransferase_grp1"/>
</dbReference>
<dbReference type="PANTHER" id="PTHR45947">
    <property type="entry name" value="SULFOQUINOVOSYL TRANSFERASE SQD2"/>
    <property type="match status" value="1"/>
</dbReference>
<name>A0A317JRQ9_9BACT</name>
<reference evidence="4 5" key="1">
    <citation type="submission" date="2018-02" db="EMBL/GenBank/DDBJ databases">
        <title>Genomic Reconstructions from Amazon Rainforest and Pasture Soil Reveal Novel Insights into the Physiology of Candidate Phyla in Tropical Sites.</title>
        <authorList>
            <person name="Kroeger M.E."/>
            <person name="Delmont T."/>
            <person name="Eren A.M."/>
            <person name="Guo J."/>
            <person name="Meyer K.M."/>
            <person name="Khan K."/>
            <person name="Rodrigues J.L.M."/>
            <person name="Bohannan B.J.M."/>
            <person name="Tringe S."/>
            <person name="Borges C.D."/>
            <person name="Tiedje J."/>
            <person name="Tsai S.M."/>
            <person name="Nusslein K."/>
        </authorList>
    </citation>
    <scope>NUCLEOTIDE SEQUENCE [LARGE SCALE GENOMIC DNA]</scope>
    <source>
        <strain evidence="4">Amazon FNV 2010 28 9</strain>
    </source>
</reference>
<dbReference type="AlphaFoldDB" id="A0A317JRQ9"/>
<proteinExistence type="predicted"/>
<keyword evidence="1" id="KW-1133">Transmembrane helix</keyword>
<evidence type="ECO:0000313" key="5">
    <source>
        <dbReference type="Proteomes" id="UP000246104"/>
    </source>
</evidence>
<evidence type="ECO:0000313" key="4">
    <source>
        <dbReference type="EMBL" id="PWU24250.1"/>
    </source>
</evidence>
<comment type="caution">
    <text evidence="4">The sequence shown here is derived from an EMBL/GenBank/DDBJ whole genome shotgun (WGS) entry which is preliminary data.</text>
</comment>
<organism evidence="4 5">
    <name type="scientific">Candidatus Cerribacteria bacterium 'Amazon FNV 2010 28 9'</name>
    <dbReference type="NCBI Taxonomy" id="2081795"/>
    <lineage>
        <taxon>Bacteria</taxon>
        <taxon>Candidatus Cerribacteria</taxon>
    </lineage>
</organism>
<dbReference type="Pfam" id="PF13439">
    <property type="entry name" value="Glyco_transf_4"/>
    <property type="match status" value="1"/>
</dbReference>
<feature type="domain" description="Glycosyl transferase family 1" evidence="2">
    <location>
        <begin position="268"/>
        <end position="355"/>
    </location>
</feature>
<keyword evidence="1" id="KW-0812">Transmembrane</keyword>
<dbReference type="SUPFAM" id="SSF53756">
    <property type="entry name" value="UDP-Glycosyltransferase/glycogen phosphorylase"/>
    <property type="match status" value="1"/>
</dbReference>
<dbReference type="Pfam" id="PF00534">
    <property type="entry name" value="Glycos_transf_1"/>
    <property type="match status" value="1"/>
</dbReference>
<gene>
    <name evidence="4" type="ORF">C5B42_00325</name>
</gene>
<dbReference type="UniPathway" id="UPA00378"/>
<feature type="domain" description="Glycosyltransferase subfamily 4-like N-terminal" evidence="3">
    <location>
        <begin position="25"/>
        <end position="215"/>
    </location>
</feature>
<dbReference type="CDD" id="cd03801">
    <property type="entry name" value="GT4_PimA-like"/>
    <property type="match status" value="1"/>
</dbReference>
<feature type="transmembrane region" description="Helical" evidence="1">
    <location>
        <begin position="390"/>
        <end position="409"/>
    </location>
</feature>
<feature type="transmembrane region" description="Helical" evidence="1">
    <location>
        <begin position="416"/>
        <end position="438"/>
    </location>
</feature>
<evidence type="ECO:0000259" key="2">
    <source>
        <dbReference type="Pfam" id="PF00534"/>
    </source>
</evidence>
<sequence>MVMPPLQHSHKGKKIRIAFFHELQFGGARRVVLEHIKELVRRGHDVDLYYTNEEKDKELEKIAHVAFHLPFFPKKWKGHDWKTRLYKDSLELWKLSSHHQHIAELINNKKYDIVVVHPSQFTQAPFLLRFVTLPTLYYCQEPLRLVYDEAVKGMQRQRGVRFLYEKGNEFIRKWIDSNNIHRATTIAVNSLFTKQNVFHAYGLSSQVVYLGVDTDFFHPIRGENIYDIGFIGAPEYIEGYDLLASLEHAHPNWKIHVTKRDHQGKGITDRELVRLYNQCKVIVCLSRNEPFGLVPLEAAACEIPVVAIEEGGYTETIQQGKTGYLVPRDCDTVEEKIAYLLDHSKEREQFGKNARVEMNKNWTWKQSTTALEKLINKTVQKEIKFSWKEWVHNGFVVYVSVVVVLLLIVRFSFRFLRTLFIAPSIIDGTVGYAQYFGYPFSFEAYLFGMLFLIPVIVAIGLFLWSKRR</sequence>
<dbReference type="Gene3D" id="3.40.50.2000">
    <property type="entry name" value="Glycogen Phosphorylase B"/>
    <property type="match status" value="2"/>
</dbReference>
<dbReference type="PANTHER" id="PTHR45947:SF3">
    <property type="entry name" value="SULFOQUINOVOSYL TRANSFERASE SQD2"/>
    <property type="match status" value="1"/>
</dbReference>
<feature type="transmembrane region" description="Helical" evidence="1">
    <location>
        <begin position="444"/>
        <end position="464"/>
    </location>
</feature>
<evidence type="ECO:0000256" key="1">
    <source>
        <dbReference type="SAM" id="Phobius"/>
    </source>
</evidence>